<dbReference type="Pfam" id="PF00462">
    <property type="entry name" value="Glutaredoxin"/>
    <property type="match status" value="1"/>
</dbReference>
<proteinExistence type="predicted"/>
<evidence type="ECO:0000313" key="2">
    <source>
        <dbReference type="EMBL" id="QHS88512.1"/>
    </source>
</evidence>
<dbReference type="EMBL" id="MN739098">
    <property type="protein sequence ID" value="QHS88512.1"/>
    <property type="molecule type" value="Genomic_DNA"/>
</dbReference>
<dbReference type="AlphaFoldDB" id="A0A6C0B8Z4"/>
<accession>A0A6C0B8Z4</accession>
<dbReference type="PROSITE" id="PS51354">
    <property type="entry name" value="GLUTAREDOXIN_2"/>
    <property type="match status" value="1"/>
</dbReference>
<organism evidence="2">
    <name type="scientific">viral metagenome</name>
    <dbReference type="NCBI Taxonomy" id="1070528"/>
    <lineage>
        <taxon>unclassified sequences</taxon>
        <taxon>metagenomes</taxon>
        <taxon>organismal metagenomes</taxon>
    </lineage>
</organism>
<evidence type="ECO:0000259" key="1">
    <source>
        <dbReference type="Pfam" id="PF00462"/>
    </source>
</evidence>
<dbReference type="CDD" id="cd02066">
    <property type="entry name" value="GRX_family"/>
    <property type="match status" value="1"/>
</dbReference>
<protein>
    <recommendedName>
        <fullName evidence="1">Glutaredoxin domain-containing protein</fullName>
    </recommendedName>
</protein>
<dbReference type="InterPro" id="IPR036249">
    <property type="entry name" value="Thioredoxin-like_sf"/>
</dbReference>
<sequence>MNYTVYTKQKCTYCDKVKELLRDVQPPPIWVDCTKYLNDATKPLFLQFIQDTANIAQPYKTFPMVFCNGRFVGGFTETKVFHEQQFITNTDF</sequence>
<dbReference type="Gene3D" id="3.40.30.10">
    <property type="entry name" value="Glutaredoxin"/>
    <property type="match status" value="1"/>
</dbReference>
<dbReference type="SUPFAM" id="SSF52833">
    <property type="entry name" value="Thioredoxin-like"/>
    <property type="match status" value="1"/>
</dbReference>
<feature type="domain" description="Glutaredoxin" evidence="1">
    <location>
        <begin position="4"/>
        <end position="72"/>
    </location>
</feature>
<name>A0A6C0B8Z4_9ZZZZ</name>
<reference evidence="2" key="1">
    <citation type="journal article" date="2020" name="Nature">
        <title>Giant virus diversity and host interactions through global metagenomics.</title>
        <authorList>
            <person name="Schulz F."/>
            <person name="Roux S."/>
            <person name="Paez-Espino D."/>
            <person name="Jungbluth S."/>
            <person name="Walsh D.A."/>
            <person name="Denef V.J."/>
            <person name="McMahon K.D."/>
            <person name="Konstantinidis K.T."/>
            <person name="Eloe-Fadrosh E.A."/>
            <person name="Kyrpides N.C."/>
            <person name="Woyke T."/>
        </authorList>
    </citation>
    <scope>NUCLEOTIDE SEQUENCE</scope>
    <source>
        <strain evidence="2">GVMAG-M-3300010158-55</strain>
    </source>
</reference>
<dbReference type="InterPro" id="IPR002109">
    <property type="entry name" value="Glutaredoxin"/>
</dbReference>